<feature type="transmembrane region" description="Helical" evidence="2">
    <location>
        <begin position="163"/>
        <end position="183"/>
    </location>
</feature>
<dbReference type="RefSeq" id="WP_006063939.1">
    <property type="nucleotide sequence ID" value="NZ_KB290831.1"/>
</dbReference>
<dbReference type="PATRIC" id="fig|1035195.3.peg.1545"/>
<dbReference type="AlphaFoldDB" id="L1MF20"/>
<evidence type="ECO:0000256" key="2">
    <source>
        <dbReference type="SAM" id="Phobius"/>
    </source>
</evidence>
<feature type="compositionally biased region" description="Basic and acidic residues" evidence="1">
    <location>
        <begin position="63"/>
        <end position="94"/>
    </location>
</feature>
<accession>L1MF20</accession>
<sequence>MKLPWQKTDSSSAAEPVELAADAPAETQPTRKGYTPKKGRPTPKRADAERERGVRRSPTKAPETPKEARERRKALKESMSKEEYREFKRKEREQQTAQRRKVQEAMDRGEEKYLLARDRGDERRFVRDWVDSRRHMNNMIMPVALGLLVVMFIAQNYPQTSAVMSTFVMVVMLSFAVEGLIIGRGANKAVRNKFPTSTEPGISLGFYAYSRATQLRRLRSPKPRVNIGDKV</sequence>
<proteinExistence type="predicted"/>
<dbReference type="STRING" id="1035195.HMPREF9997_01710"/>
<keyword evidence="2" id="KW-0812">Transmembrane</keyword>
<dbReference type="eggNOG" id="ENOG5031D67">
    <property type="taxonomic scope" value="Bacteria"/>
</dbReference>
<dbReference type="InterPro" id="IPR021403">
    <property type="entry name" value="DUF3043"/>
</dbReference>
<reference evidence="3 4" key="1">
    <citation type="submission" date="2012-05" db="EMBL/GenBank/DDBJ databases">
        <authorList>
            <person name="Weinstock G."/>
            <person name="Sodergren E."/>
            <person name="Lobos E.A."/>
            <person name="Fulton L."/>
            <person name="Fulton R."/>
            <person name="Courtney L."/>
            <person name="Fronick C."/>
            <person name="O'Laughlin M."/>
            <person name="Godfrey J."/>
            <person name="Wilson R.M."/>
            <person name="Miner T."/>
            <person name="Farmer C."/>
            <person name="Delehaunty K."/>
            <person name="Cordes M."/>
            <person name="Minx P."/>
            <person name="Tomlinson C."/>
            <person name="Chen J."/>
            <person name="Wollam A."/>
            <person name="Pepin K.H."/>
            <person name="Bhonagiri V."/>
            <person name="Zhang X."/>
            <person name="Suruliraj S."/>
            <person name="Warren W."/>
            <person name="Mitreva M."/>
            <person name="Mardis E.R."/>
            <person name="Wilson R.K."/>
        </authorList>
    </citation>
    <scope>NUCLEOTIDE SEQUENCE [LARGE SCALE GENOMIC DNA]</scope>
    <source>
        <strain evidence="3 4">F0235</strain>
    </source>
</reference>
<keyword evidence="4" id="KW-1185">Reference proteome</keyword>
<dbReference type="OrthoDB" id="5194448at2"/>
<feature type="region of interest" description="Disordered" evidence="1">
    <location>
        <begin position="1"/>
        <end position="105"/>
    </location>
</feature>
<dbReference type="EMBL" id="AMEM01000022">
    <property type="protein sequence ID" value="EKX89807.1"/>
    <property type="molecule type" value="Genomic_DNA"/>
</dbReference>
<evidence type="ECO:0000313" key="3">
    <source>
        <dbReference type="EMBL" id="EKX89807.1"/>
    </source>
</evidence>
<keyword evidence="2" id="KW-0472">Membrane</keyword>
<feature type="compositionally biased region" description="Basic residues" evidence="1">
    <location>
        <begin position="34"/>
        <end position="43"/>
    </location>
</feature>
<name>L1MF20_9CORY</name>
<gene>
    <name evidence="3" type="ORF">HMPREF9997_01710</name>
</gene>
<feature type="compositionally biased region" description="Basic and acidic residues" evidence="1">
    <location>
        <begin position="44"/>
        <end position="54"/>
    </location>
</feature>
<evidence type="ECO:0008006" key="5">
    <source>
        <dbReference type="Google" id="ProtNLM"/>
    </source>
</evidence>
<keyword evidence="2" id="KW-1133">Transmembrane helix</keyword>
<dbReference type="HOGENOM" id="CLU_091328_0_0_11"/>
<protein>
    <recommendedName>
        <fullName evidence="5">DUF3043 domain-containing protein</fullName>
    </recommendedName>
</protein>
<feature type="transmembrane region" description="Helical" evidence="2">
    <location>
        <begin position="139"/>
        <end position="157"/>
    </location>
</feature>
<dbReference type="Proteomes" id="UP000010445">
    <property type="component" value="Unassembled WGS sequence"/>
</dbReference>
<evidence type="ECO:0000313" key="4">
    <source>
        <dbReference type="Proteomes" id="UP000010445"/>
    </source>
</evidence>
<organism evidence="3 4">
    <name type="scientific">Corynebacterium durum F0235</name>
    <dbReference type="NCBI Taxonomy" id="1035195"/>
    <lineage>
        <taxon>Bacteria</taxon>
        <taxon>Bacillati</taxon>
        <taxon>Actinomycetota</taxon>
        <taxon>Actinomycetes</taxon>
        <taxon>Mycobacteriales</taxon>
        <taxon>Corynebacteriaceae</taxon>
        <taxon>Corynebacterium</taxon>
    </lineage>
</organism>
<dbReference type="Pfam" id="PF11241">
    <property type="entry name" value="DUF3043"/>
    <property type="match status" value="1"/>
</dbReference>
<evidence type="ECO:0000256" key="1">
    <source>
        <dbReference type="SAM" id="MobiDB-lite"/>
    </source>
</evidence>
<comment type="caution">
    <text evidence="3">The sequence shown here is derived from an EMBL/GenBank/DDBJ whole genome shotgun (WGS) entry which is preliminary data.</text>
</comment>